<evidence type="ECO:0000313" key="3">
    <source>
        <dbReference type="EMBL" id="BBH18047.1"/>
    </source>
</evidence>
<dbReference type="SUPFAM" id="SSF49899">
    <property type="entry name" value="Concanavalin A-like lectins/glucanases"/>
    <property type="match status" value="1"/>
</dbReference>
<dbReference type="Proteomes" id="UP000271573">
    <property type="component" value="Chromosome"/>
</dbReference>
<dbReference type="PROSITE" id="PS51762">
    <property type="entry name" value="GH16_2"/>
    <property type="match status" value="1"/>
</dbReference>
<keyword evidence="4" id="KW-1185">Reference proteome</keyword>
<feature type="chain" id="PRO_5018108276" description="GH16 domain-containing protein" evidence="1">
    <location>
        <begin position="25"/>
        <end position="285"/>
    </location>
</feature>
<dbReference type="Gene3D" id="2.60.120.200">
    <property type="match status" value="1"/>
</dbReference>
<dbReference type="KEGG" id="nbe:Back2_23340"/>
<dbReference type="InterPro" id="IPR013320">
    <property type="entry name" value="ConA-like_dom_sf"/>
</dbReference>
<dbReference type="Pfam" id="PF00722">
    <property type="entry name" value="Glyco_hydro_16"/>
    <property type="match status" value="1"/>
</dbReference>
<name>A0A3G9IGD1_9ACTN</name>
<dbReference type="EMBL" id="AP019307">
    <property type="protein sequence ID" value="BBH18047.1"/>
    <property type="molecule type" value="Genomic_DNA"/>
</dbReference>
<keyword evidence="1" id="KW-0732">Signal</keyword>
<evidence type="ECO:0000259" key="2">
    <source>
        <dbReference type="PROSITE" id="PS51762"/>
    </source>
</evidence>
<dbReference type="InterPro" id="IPR000757">
    <property type="entry name" value="Beta-glucanase-like"/>
</dbReference>
<dbReference type="InterPro" id="IPR050546">
    <property type="entry name" value="Glycosyl_Hydrlase_16"/>
</dbReference>
<dbReference type="PROSITE" id="PS51257">
    <property type="entry name" value="PROKAR_LIPOPROTEIN"/>
    <property type="match status" value="1"/>
</dbReference>
<dbReference type="PANTHER" id="PTHR10963:SF60">
    <property type="entry name" value="GRAM-NEGATIVE BACTERIA-BINDING PROTEIN 1-RELATED"/>
    <property type="match status" value="1"/>
</dbReference>
<sequence length="285" mass="30372">MVVRAVAAMSVTAAVCVVSPAAQAIGSVNGGSSACGYNIINSRLYKCTFDDEFNSTKLDTSKWVVSTGFVTGDASAYACTVNDPRYINVSGGSLHLTAAQVSTPVPCNGYPASNYEAPTVSTWHLFSQQYGHYEIKMRTTATTAPGLQESVWMWPDDRYSAVNWPVSGEIDVAETYSNYPGLAIPYLHYSATDNGGAVPGTNTAWNCNAQRGVWNTYTVDWTATSITVGINGTTCLVNTSADPAFQKRYIMAISQALGSGTDALTSGTPLPATTDVDYVRVWAPM</sequence>
<accession>A0A3G9IGD1</accession>
<evidence type="ECO:0000256" key="1">
    <source>
        <dbReference type="SAM" id="SignalP"/>
    </source>
</evidence>
<evidence type="ECO:0000313" key="4">
    <source>
        <dbReference type="Proteomes" id="UP000271573"/>
    </source>
</evidence>
<feature type="signal peptide" evidence="1">
    <location>
        <begin position="1"/>
        <end position="24"/>
    </location>
</feature>
<reference evidence="3 4" key="1">
    <citation type="submission" date="2018-11" db="EMBL/GenBank/DDBJ databases">
        <title>Complete genome sequence of Nocardioides baekrokdamisoli strain KCTC 39748.</title>
        <authorList>
            <person name="Kang S.W."/>
            <person name="Lee K.C."/>
            <person name="Kim K.K."/>
            <person name="Kim J.S."/>
            <person name="Kim D.S."/>
            <person name="Ko S.H."/>
            <person name="Yang S.H."/>
            <person name="Shin Y.K."/>
            <person name="Lee J.S."/>
        </authorList>
    </citation>
    <scope>NUCLEOTIDE SEQUENCE [LARGE SCALE GENOMIC DNA]</scope>
    <source>
        <strain evidence="3 4">KCTC 39748</strain>
    </source>
</reference>
<protein>
    <recommendedName>
        <fullName evidence="2">GH16 domain-containing protein</fullName>
    </recommendedName>
</protein>
<gene>
    <name evidence="3" type="ORF">Back2_23340</name>
</gene>
<dbReference type="PANTHER" id="PTHR10963">
    <property type="entry name" value="GLYCOSYL HYDROLASE-RELATED"/>
    <property type="match status" value="1"/>
</dbReference>
<dbReference type="GO" id="GO:0005975">
    <property type="term" value="P:carbohydrate metabolic process"/>
    <property type="evidence" value="ECO:0007669"/>
    <property type="project" value="InterPro"/>
</dbReference>
<dbReference type="RefSeq" id="WP_164512581.1">
    <property type="nucleotide sequence ID" value="NZ_AP019307.1"/>
</dbReference>
<dbReference type="AlphaFoldDB" id="A0A3G9IGD1"/>
<dbReference type="GO" id="GO:0004553">
    <property type="term" value="F:hydrolase activity, hydrolyzing O-glycosyl compounds"/>
    <property type="evidence" value="ECO:0007669"/>
    <property type="project" value="InterPro"/>
</dbReference>
<proteinExistence type="predicted"/>
<feature type="domain" description="GH16" evidence="2">
    <location>
        <begin position="21"/>
        <end position="285"/>
    </location>
</feature>
<dbReference type="CDD" id="cd08023">
    <property type="entry name" value="GH16_laminarinase_like"/>
    <property type="match status" value="1"/>
</dbReference>
<organism evidence="3 4">
    <name type="scientific">Nocardioides baekrokdamisoli</name>
    <dbReference type="NCBI Taxonomy" id="1804624"/>
    <lineage>
        <taxon>Bacteria</taxon>
        <taxon>Bacillati</taxon>
        <taxon>Actinomycetota</taxon>
        <taxon>Actinomycetes</taxon>
        <taxon>Propionibacteriales</taxon>
        <taxon>Nocardioidaceae</taxon>
        <taxon>Nocardioides</taxon>
    </lineage>
</organism>